<dbReference type="Gene3D" id="3.30.360.10">
    <property type="entry name" value="Dihydrodipicolinate Reductase, domain 2"/>
    <property type="match status" value="1"/>
</dbReference>
<accession>A0A5C5U984</accession>
<dbReference type="OrthoDB" id="9801953at2"/>
<protein>
    <submittedName>
        <fullName evidence="4">Gfo/Idh/MocA family oxidoreductase</fullName>
    </submittedName>
</protein>
<dbReference type="PANTHER" id="PTHR43818:SF11">
    <property type="entry name" value="BCDNA.GH03377"/>
    <property type="match status" value="1"/>
</dbReference>
<feature type="domain" description="Gfo/Idh/MocA-like oxidoreductase N-terminal" evidence="2">
    <location>
        <begin position="13"/>
        <end position="133"/>
    </location>
</feature>
<dbReference type="InterPro" id="IPR050463">
    <property type="entry name" value="Gfo/Idh/MocA_oxidrdct_glycsds"/>
</dbReference>
<dbReference type="Gene3D" id="3.40.50.720">
    <property type="entry name" value="NAD(P)-binding Rossmann-like Domain"/>
    <property type="match status" value="1"/>
</dbReference>
<dbReference type="Pfam" id="PF22725">
    <property type="entry name" value="GFO_IDH_MocA_C3"/>
    <property type="match status" value="1"/>
</dbReference>
<name>A0A5C5U984_9GAMM</name>
<dbReference type="PANTHER" id="PTHR43818">
    <property type="entry name" value="BCDNA.GH03377"/>
    <property type="match status" value="1"/>
</dbReference>
<evidence type="ECO:0000313" key="5">
    <source>
        <dbReference type="Proteomes" id="UP000315949"/>
    </source>
</evidence>
<dbReference type="Proteomes" id="UP000315949">
    <property type="component" value="Unassembled WGS sequence"/>
</dbReference>
<feature type="domain" description="GFO/IDH/MocA-like oxidoreductase" evidence="3">
    <location>
        <begin position="141"/>
        <end position="265"/>
    </location>
</feature>
<dbReference type="GO" id="GO:0000166">
    <property type="term" value="F:nucleotide binding"/>
    <property type="evidence" value="ECO:0007669"/>
    <property type="project" value="InterPro"/>
</dbReference>
<dbReference type="AlphaFoldDB" id="A0A5C5U984"/>
<dbReference type="InterPro" id="IPR036291">
    <property type="entry name" value="NAD(P)-bd_dom_sf"/>
</dbReference>
<dbReference type="GO" id="GO:0016491">
    <property type="term" value="F:oxidoreductase activity"/>
    <property type="evidence" value="ECO:0007669"/>
    <property type="project" value="UniProtKB-KW"/>
</dbReference>
<reference evidence="4 5" key="1">
    <citation type="submission" date="2019-07" db="EMBL/GenBank/DDBJ databases">
        <title>Luteimonas sp. YD-1 nov., isolated from acidic soil.</title>
        <authorList>
            <person name="Zhou J."/>
        </authorList>
    </citation>
    <scope>NUCLEOTIDE SEQUENCE [LARGE SCALE GENOMIC DNA]</scope>
    <source>
        <strain evidence="4 5">YD-1</strain>
    </source>
</reference>
<organism evidence="4 5">
    <name type="scientific">Luteimonas wenzhouensis</name>
    <dbReference type="NCBI Taxonomy" id="2599615"/>
    <lineage>
        <taxon>Bacteria</taxon>
        <taxon>Pseudomonadati</taxon>
        <taxon>Pseudomonadota</taxon>
        <taxon>Gammaproteobacteria</taxon>
        <taxon>Lysobacterales</taxon>
        <taxon>Lysobacteraceae</taxon>
        <taxon>Luteimonas</taxon>
    </lineage>
</organism>
<dbReference type="EMBL" id="VOHE01000001">
    <property type="protein sequence ID" value="TWT22082.1"/>
    <property type="molecule type" value="Genomic_DNA"/>
</dbReference>
<gene>
    <name evidence="4" type="ORF">FQY79_02925</name>
</gene>
<keyword evidence="1" id="KW-0560">Oxidoreductase</keyword>
<keyword evidence="5" id="KW-1185">Reference proteome</keyword>
<evidence type="ECO:0000259" key="3">
    <source>
        <dbReference type="Pfam" id="PF22725"/>
    </source>
</evidence>
<comment type="caution">
    <text evidence="4">The sequence shown here is derived from an EMBL/GenBank/DDBJ whole genome shotgun (WGS) entry which is preliminary data.</text>
</comment>
<sequence length="349" mass="37203">MAAVRVRAEEALIRWGILGCGAVTEVKSGPALQRAPGSALVAVMRRDAGRAEDYARRHGVPRWYADADALIADPEVDAVYVASPPSSHAPLAIRALRAGKPVYVEKPMALDAGECTAMLDASRDAGQPLFVAYYRRALPRFLKVRELVAEGAIGQPRRVRVQLHRTLDPRYADSAALPWRVRPELSGGGLFVDLGSHTLDLLDFLLGPVVEASGEARSASGAYPAEDTVEARFMFPGGIEGSGDWCFCSDARRDVVEIEGSRGRLSFATFDEAPVVLEAGGRRQSWSIPNPPHIQQPLVETVVAALQGRGDCPSTGETAARTTAVIDAILARFRNAASGASTRAAGPLG</sequence>
<evidence type="ECO:0000256" key="1">
    <source>
        <dbReference type="ARBA" id="ARBA00023002"/>
    </source>
</evidence>
<dbReference type="Pfam" id="PF01408">
    <property type="entry name" value="GFO_IDH_MocA"/>
    <property type="match status" value="1"/>
</dbReference>
<dbReference type="InterPro" id="IPR055170">
    <property type="entry name" value="GFO_IDH_MocA-like_dom"/>
</dbReference>
<dbReference type="SUPFAM" id="SSF55347">
    <property type="entry name" value="Glyceraldehyde-3-phosphate dehydrogenase-like, C-terminal domain"/>
    <property type="match status" value="1"/>
</dbReference>
<dbReference type="InterPro" id="IPR000683">
    <property type="entry name" value="Gfo/Idh/MocA-like_OxRdtase_N"/>
</dbReference>
<evidence type="ECO:0000313" key="4">
    <source>
        <dbReference type="EMBL" id="TWT22082.1"/>
    </source>
</evidence>
<dbReference type="SUPFAM" id="SSF51735">
    <property type="entry name" value="NAD(P)-binding Rossmann-fold domains"/>
    <property type="match status" value="1"/>
</dbReference>
<proteinExistence type="predicted"/>
<evidence type="ECO:0000259" key="2">
    <source>
        <dbReference type="Pfam" id="PF01408"/>
    </source>
</evidence>